<organism evidence="2 3">
    <name type="scientific">Mytilus edulis</name>
    <name type="common">Blue mussel</name>
    <dbReference type="NCBI Taxonomy" id="6550"/>
    <lineage>
        <taxon>Eukaryota</taxon>
        <taxon>Metazoa</taxon>
        <taxon>Spiralia</taxon>
        <taxon>Lophotrochozoa</taxon>
        <taxon>Mollusca</taxon>
        <taxon>Bivalvia</taxon>
        <taxon>Autobranchia</taxon>
        <taxon>Pteriomorphia</taxon>
        <taxon>Mytilida</taxon>
        <taxon>Mytiloidea</taxon>
        <taxon>Mytilidae</taxon>
        <taxon>Mytilinae</taxon>
        <taxon>Mytilus</taxon>
    </lineage>
</organism>
<reference evidence="2" key="1">
    <citation type="submission" date="2021-03" db="EMBL/GenBank/DDBJ databases">
        <authorList>
            <person name="Bekaert M."/>
        </authorList>
    </citation>
    <scope>NUCLEOTIDE SEQUENCE</scope>
</reference>
<protein>
    <recommendedName>
        <fullName evidence="4">FLYWCH-type domain-containing protein</fullName>
    </recommendedName>
</protein>
<feature type="compositionally biased region" description="Basic residues" evidence="1">
    <location>
        <begin position="338"/>
        <end position="350"/>
    </location>
</feature>
<gene>
    <name evidence="2" type="ORF">MEDL_17905</name>
</gene>
<dbReference type="AlphaFoldDB" id="A0A8S3RE55"/>
<name>A0A8S3RE55_MYTED</name>
<dbReference type="Proteomes" id="UP000683360">
    <property type="component" value="Unassembled WGS sequence"/>
</dbReference>
<evidence type="ECO:0000313" key="3">
    <source>
        <dbReference type="Proteomes" id="UP000683360"/>
    </source>
</evidence>
<dbReference type="EMBL" id="CAJPWZ010000918">
    <property type="protein sequence ID" value="CAG2203415.1"/>
    <property type="molecule type" value="Genomic_DNA"/>
</dbReference>
<dbReference type="Gene3D" id="2.20.25.240">
    <property type="match status" value="1"/>
</dbReference>
<keyword evidence="3" id="KW-1185">Reference proteome</keyword>
<dbReference type="OrthoDB" id="6093010at2759"/>
<evidence type="ECO:0000313" key="2">
    <source>
        <dbReference type="EMBL" id="CAG2203415.1"/>
    </source>
</evidence>
<accession>A0A8S3RE55</accession>
<evidence type="ECO:0008006" key="4">
    <source>
        <dbReference type="Google" id="ProtNLM"/>
    </source>
</evidence>
<sequence length="350" mass="40537">MANAQVRVQLIPHARGHYLAVAGYRYCVKTRKQGRDGELVYWKCTEMDCPGTVNTTDNLVTRFPRDHNHPPSHADIKAKLFLSHLSEKARSCLDPLPTLYDSEIIQFRCREWDEDTRQIVEKIPTFTACKSSLYRQRNTELPRQPATRQDIDLQGEWRETSTGQNFVLSEDGDINKILVFGTSDNLRHLSQANTIFADGTFYASPVLFKQLYTIHALIEEEMYPLIFAFLPDKCQTTYQRLFAILKANLARVLSNTYRLKGKSFGVNQQFPDEIEQARKSLYPLMKKKRAEGCQVKLVRDILYVDGEIYNEERNVEDDIATNTQTHTKMSHTPDKNPVQKRKRTTTPKHY</sequence>
<proteinExistence type="predicted"/>
<comment type="caution">
    <text evidence="2">The sequence shown here is derived from an EMBL/GenBank/DDBJ whole genome shotgun (WGS) entry which is preliminary data.</text>
</comment>
<feature type="region of interest" description="Disordered" evidence="1">
    <location>
        <begin position="315"/>
        <end position="350"/>
    </location>
</feature>
<evidence type="ECO:0000256" key="1">
    <source>
        <dbReference type="SAM" id="MobiDB-lite"/>
    </source>
</evidence>